<protein>
    <submittedName>
        <fullName evidence="1">Uncharacterized protein</fullName>
    </submittedName>
</protein>
<organism evidence="1 2">
    <name type="scientific">Eleusine coracana subsp. coracana</name>
    <dbReference type="NCBI Taxonomy" id="191504"/>
    <lineage>
        <taxon>Eukaryota</taxon>
        <taxon>Viridiplantae</taxon>
        <taxon>Streptophyta</taxon>
        <taxon>Embryophyta</taxon>
        <taxon>Tracheophyta</taxon>
        <taxon>Spermatophyta</taxon>
        <taxon>Magnoliopsida</taxon>
        <taxon>Liliopsida</taxon>
        <taxon>Poales</taxon>
        <taxon>Poaceae</taxon>
        <taxon>PACMAD clade</taxon>
        <taxon>Chloridoideae</taxon>
        <taxon>Cynodonteae</taxon>
        <taxon>Eleusininae</taxon>
        <taxon>Eleusine</taxon>
    </lineage>
</organism>
<evidence type="ECO:0000313" key="1">
    <source>
        <dbReference type="EMBL" id="GJN07194.1"/>
    </source>
</evidence>
<proteinExistence type="predicted"/>
<dbReference type="AlphaFoldDB" id="A0AAV5D952"/>
<reference evidence="1" key="2">
    <citation type="submission" date="2021-12" db="EMBL/GenBank/DDBJ databases">
        <title>Resequencing data analysis of finger millet.</title>
        <authorList>
            <person name="Hatakeyama M."/>
            <person name="Aluri S."/>
            <person name="Balachadran M.T."/>
            <person name="Sivarajan S.R."/>
            <person name="Poveda L."/>
            <person name="Shimizu-Inatsugi R."/>
            <person name="Schlapbach R."/>
            <person name="Sreeman S.M."/>
            <person name="Shimizu K.K."/>
        </authorList>
    </citation>
    <scope>NUCLEOTIDE SEQUENCE</scope>
</reference>
<comment type="caution">
    <text evidence="1">The sequence shown here is derived from an EMBL/GenBank/DDBJ whole genome shotgun (WGS) entry which is preliminary data.</text>
</comment>
<accession>A0AAV5D952</accession>
<gene>
    <name evidence="1" type="primary">ga25001</name>
    <name evidence="1" type="ORF">PR202_ga25001</name>
</gene>
<dbReference type="Proteomes" id="UP001054889">
    <property type="component" value="Unassembled WGS sequence"/>
</dbReference>
<reference evidence="1" key="1">
    <citation type="journal article" date="2018" name="DNA Res.">
        <title>Multiple hybrid de novo genome assembly of finger millet, an orphan allotetraploid crop.</title>
        <authorList>
            <person name="Hatakeyama M."/>
            <person name="Aluri S."/>
            <person name="Balachadran M.T."/>
            <person name="Sivarajan S.R."/>
            <person name="Patrignani A."/>
            <person name="Gruter S."/>
            <person name="Poveda L."/>
            <person name="Shimizu-Inatsugi R."/>
            <person name="Baeten J."/>
            <person name="Francoijs K.J."/>
            <person name="Nataraja K.N."/>
            <person name="Reddy Y.A.N."/>
            <person name="Phadnis S."/>
            <person name="Ravikumar R.L."/>
            <person name="Schlapbach R."/>
            <person name="Sreeman S.M."/>
            <person name="Shimizu K.K."/>
        </authorList>
    </citation>
    <scope>NUCLEOTIDE SEQUENCE</scope>
</reference>
<name>A0AAV5D952_ELECO</name>
<dbReference type="EMBL" id="BQKI01000013">
    <property type="protein sequence ID" value="GJN07194.1"/>
    <property type="molecule type" value="Genomic_DNA"/>
</dbReference>
<evidence type="ECO:0000313" key="2">
    <source>
        <dbReference type="Proteomes" id="UP001054889"/>
    </source>
</evidence>
<sequence>MSSFLARSGAGIRARSDLLQLPQHLPSFRPHRRRRVHAVQRELERVHELVADVARCGVAHELEVKHLAGPLLLNDGCHPLREVHAVGVVGGGLAGEELEDDDAEAVHVRLGVGLLQLGQLRRAVPQRAGGRQHVGVGGGRHEAGQPEVGDLGVVVIVEEDVAGGEVAVDDAHVVVEVRQTTGRALGDDHPCRPVHRSVWSPSCCIIKKHEY</sequence>
<keyword evidence="2" id="KW-1185">Reference proteome</keyword>